<keyword evidence="2" id="KW-0812">Transmembrane</keyword>
<proteinExistence type="predicted"/>
<feature type="transmembrane region" description="Helical" evidence="2">
    <location>
        <begin position="58"/>
        <end position="78"/>
    </location>
</feature>
<dbReference type="RefSeq" id="WP_338446459.1">
    <property type="nucleotide sequence ID" value="NZ_CP144918.1"/>
</dbReference>
<dbReference type="EMBL" id="CP144918">
    <property type="protein sequence ID" value="WWA47569.1"/>
    <property type="molecule type" value="Genomic_DNA"/>
</dbReference>
<accession>A0ABZ2D5X6</accession>
<evidence type="ECO:0000313" key="4">
    <source>
        <dbReference type="Proteomes" id="UP001335183"/>
    </source>
</evidence>
<reference evidence="3 4" key="1">
    <citation type="submission" date="2024-02" db="EMBL/GenBank/DDBJ databases">
        <title>The whole genome sequence of five bacterial samples isolated from Abu Dhabi Sabkha-shore region.</title>
        <authorList>
            <person name="Sudalaimuthuasari N."/>
            <person name="Sarfraz B."/>
            <person name="Tuyisabe J.D."/>
            <person name="Mugisha Ntwali L.D.M."/>
            <person name="Ali A.I.A.A."/>
            <person name="Almansoori S.Z.A."/>
            <person name="Alajami H.S.A."/>
            <person name="Almeqbaali A.A.S."/>
            <person name="Kundu B."/>
            <person name="Saeed E.E."/>
            <person name="Sukumarinath V."/>
            <person name="Mishra A.K."/>
            <person name="Hazzouri K.M."/>
            <person name="Almaskari R."/>
            <person name="Sharma A.K."/>
            <person name="Amiri K.M.A."/>
        </authorList>
    </citation>
    <scope>NUCLEOTIDE SEQUENCE [LARGE SCALE GENOMIC DNA]</scope>
    <source>
        <strain evidence="4">kcgeb_sd</strain>
    </source>
</reference>
<dbReference type="Proteomes" id="UP001335183">
    <property type="component" value="Chromosome"/>
</dbReference>
<keyword evidence="4" id="KW-1185">Reference proteome</keyword>
<sequence>MAARSTPRSGERCAARAFPALALARPNPYLAAMRLISRLNPAEGVSDFWAYIRRPQPYRWPILGLSVLMTGSLLFWVVQERYYLPPERPEITYITTFAPGRTDAEIAASNRANQERQEALAAERAEREEIRREIYRTLGRATGMDVERIEREAAEERAREEAAEAARRAAMTGDSIADRSR</sequence>
<gene>
    <name evidence="3" type="ORF">V5F89_01285</name>
</gene>
<evidence type="ECO:0000256" key="1">
    <source>
        <dbReference type="SAM" id="MobiDB-lite"/>
    </source>
</evidence>
<evidence type="ECO:0000313" key="3">
    <source>
        <dbReference type="EMBL" id="WWA47569.1"/>
    </source>
</evidence>
<feature type="compositionally biased region" description="Basic and acidic residues" evidence="1">
    <location>
        <begin position="152"/>
        <end position="167"/>
    </location>
</feature>
<name>A0ABZ2D5X6_9SPHN</name>
<keyword evidence="2" id="KW-1133">Transmembrane helix</keyword>
<feature type="region of interest" description="Disordered" evidence="1">
    <location>
        <begin position="152"/>
        <end position="181"/>
    </location>
</feature>
<organism evidence="3 4">
    <name type="scientific">Pelagerythrobacter marensis</name>
    <dbReference type="NCBI Taxonomy" id="543877"/>
    <lineage>
        <taxon>Bacteria</taxon>
        <taxon>Pseudomonadati</taxon>
        <taxon>Pseudomonadota</taxon>
        <taxon>Alphaproteobacteria</taxon>
        <taxon>Sphingomonadales</taxon>
        <taxon>Erythrobacteraceae</taxon>
        <taxon>Pelagerythrobacter</taxon>
    </lineage>
</organism>
<keyword evidence="2" id="KW-0472">Membrane</keyword>
<evidence type="ECO:0000256" key="2">
    <source>
        <dbReference type="SAM" id="Phobius"/>
    </source>
</evidence>
<protein>
    <submittedName>
        <fullName evidence="3">Uncharacterized protein</fullName>
    </submittedName>
</protein>